<dbReference type="EMBL" id="CP133621">
    <property type="protein sequence ID" value="WMV50327.1"/>
    <property type="molecule type" value="Genomic_DNA"/>
</dbReference>
<evidence type="ECO:0000313" key="1">
    <source>
        <dbReference type="EMBL" id="WMV50327.1"/>
    </source>
</evidence>
<organism evidence="1 2">
    <name type="scientific">Solanum verrucosum</name>
    <dbReference type="NCBI Taxonomy" id="315347"/>
    <lineage>
        <taxon>Eukaryota</taxon>
        <taxon>Viridiplantae</taxon>
        <taxon>Streptophyta</taxon>
        <taxon>Embryophyta</taxon>
        <taxon>Tracheophyta</taxon>
        <taxon>Spermatophyta</taxon>
        <taxon>Magnoliopsida</taxon>
        <taxon>eudicotyledons</taxon>
        <taxon>Gunneridae</taxon>
        <taxon>Pentapetalae</taxon>
        <taxon>asterids</taxon>
        <taxon>lamiids</taxon>
        <taxon>Solanales</taxon>
        <taxon>Solanaceae</taxon>
        <taxon>Solanoideae</taxon>
        <taxon>Solaneae</taxon>
        <taxon>Solanum</taxon>
    </lineage>
</organism>
<reference evidence="1" key="1">
    <citation type="submission" date="2023-08" db="EMBL/GenBank/DDBJ databases">
        <title>A de novo genome assembly of Solanum verrucosum Schlechtendal, a Mexican diploid species geographically isolated from the other diploid A-genome species in potato relatives.</title>
        <authorList>
            <person name="Hosaka K."/>
        </authorList>
    </citation>
    <scope>NUCLEOTIDE SEQUENCE</scope>
    <source>
        <tissue evidence="1">Young leaves</tissue>
    </source>
</reference>
<sequence>MLVRLLMNLVCQMIWQRSMSLFLRSVLEIRNP</sequence>
<accession>A0AAF0ZSA4</accession>
<dbReference type="Proteomes" id="UP001234989">
    <property type="component" value="Chromosome 10"/>
</dbReference>
<keyword evidence="2" id="KW-1185">Reference proteome</keyword>
<name>A0AAF0ZSA4_SOLVR</name>
<evidence type="ECO:0000313" key="2">
    <source>
        <dbReference type="Proteomes" id="UP001234989"/>
    </source>
</evidence>
<gene>
    <name evidence="1" type="ORF">MTR67_043712</name>
</gene>
<proteinExistence type="predicted"/>
<dbReference type="AlphaFoldDB" id="A0AAF0ZSA4"/>
<protein>
    <submittedName>
        <fullName evidence="1">Uncharacterized protein</fullName>
    </submittedName>
</protein>